<accession>A0A8S1IXW6</accession>
<dbReference type="CDD" id="cd14820">
    <property type="entry name" value="TRAX"/>
    <property type="match status" value="1"/>
</dbReference>
<dbReference type="GO" id="GO:0043565">
    <property type="term" value="F:sequence-specific DNA binding"/>
    <property type="evidence" value="ECO:0007669"/>
    <property type="project" value="InterPro"/>
</dbReference>
<evidence type="ECO:0000313" key="2">
    <source>
        <dbReference type="Proteomes" id="UP000708148"/>
    </source>
</evidence>
<dbReference type="EMBL" id="CAJHUC010000862">
    <property type="protein sequence ID" value="CAD7698627.1"/>
    <property type="molecule type" value="Genomic_DNA"/>
</dbReference>
<gene>
    <name evidence="1" type="ORF">OSTQU699_LOCUS3988</name>
</gene>
<protein>
    <recommendedName>
        <fullName evidence="3">Translin</fullName>
    </recommendedName>
</protein>
<dbReference type="OrthoDB" id="829at2759"/>
<reference evidence="1" key="1">
    <citation type="submission" date="2020-12" db="EMBL/GenBank/DDBJ databases">
        <authorList>
            <person name="Iha C."/>
        </authorList>
    </citation>
    <scope>NUCLEOTIDE SEQUENCE</scope>
</reference>
<sequence>MCRNCQSRRSSRSIVATLPRRRPACVMLYAEAVAFRGYLKEGRLLKLAEVQAEVPLVAVEEYLGGVLDFTGELLRYSIFRATERNIEAVQNCKDLVEGLMEAFMEFDMRNGQLRKKYDSLKYTLSKMENTLYELSLTASGLRKDIGREDDMVAHGTGED</sequence>
<comment type="caution">
    <text evidence="1">The sequence shown here is derived from an EMBL/GenBank/DDBJ whole genome shotgun (WGS) entry which is preliminary data.</text>
</comment>
<dbReference type="PANTHER" id="PTHR10741">
    <property type="entry name" value="TRANSLIN AND TRANSLIN ASSOCIATED PROTEIN X"/>
    <property type="match status" value="1"/>
</dbReference>
<evidence type="ECO:0008006" key="3">
    <source>
        <dbReference type="Google" id="ProtNLM"/>
    </source>
</evidence>
<dbReference type="SUPFAM" id="SSF74784">
    <property type="entry name" value="Translin"/>
    <property type="match status" value="1"/>
</dbReference>
<dbReference type="Pfam" id="PF01997">
    <property type="entry name" value="Translin"/>
    <property type="match status" value="1"/>
</dbReference>
<dbReference type="InterPro" id="IPR002848">
    <property type="entry name" value="Translin_fam"/>
</dbReference>
<dbReference type="InterPro" id="IPR016069">
    <property type="entry name" value="Translin_C"/>
</dbReference>
<keyword evidence="2" id="KW-1185">Reference proteome</keyword>
<dbReference type="Gene3D" id="1.20.58.200">
    <property type="entry name" value="Translin, domain 2"/>
    <property type="match status" value="1"/>
</dbReference>
<organism evidence="1 2">
    <name type="scientific">Ostreobium quekettii</name>
    <dbReference type="NCBI Taxonomy" id="121088"/>
    <lineage>
        <taxon>Eukaryota</taxon>
        <taxon>Viridiplantae</taxon>
        <taxon>Chlorophyta</taxon>
        <taxon>core chlorophytes</taxon>
        <taxon>Ulvophyceae</taxon>
        <taxon>TCBD clade</taxon>
        <taxon>Bryopsidales</taxon>
        <taxon>Ostreobineae</taxon>
        <taxon>Ostreobiaceae</taxon>
        <taxon>Ostreobium</taxon>
    </lineage>
</organism>
<evidence type="ECO:0000313" key="1">
    <source>
        <dbReference type="EMBL" id="CAD7698627.1"/>
    </source>
</evidence>
<name>A0A8S1IXW6_9CHLO</name>
<proteinExistence type="predicted"/>
<dbReference type="InterPro" id="IPR036081">
    <property type="entry name" value="Translin_sf"/>
</dbReference>
<dbReference type="Proteomes" id="UP000708148">
    <property type="component" value="Unassembled WGS sequence"/>
</dbReference>
<dbReference type="AlphaFoldDB" id="A0A8S1IXW6"/>